<keyword evidence="4" id="KW-1185">Reference proteome</keyword>
<dbReference type="CDD" id="cd00840">
    <property type="entry name" value="MPP_Mre11_N"/>
    <property type="match status" value="1"/>
</dbReference>
<organism evidence="3 4">
    <name type="scientific">Geosporobacter subterraneus DSM 17957</name>
    <dbReference type="NCBI Taxonomy" id="1121919"/>
    <lineage>
        <taxon>Bacteria</taxon>
        <taxon>Bacillati</taxon>
        <taxon>Bacillota</taxon>
        <taxon>Clostridia</taxon>
        <taxon>Peptostreptococcales</taxon>
        <taxon>Thermotaleaceae</taxon>
        <taxon>Geosporobacter</taxon>
    </lineage>
</organism>
<evidence type="ECO:0000256" key="1">
    <source>
        <dbReference type="ARBA" id="ARBA00022801"/>
    </source>
</evidence>
<dbReference type="SUPFAM" id="SSF56300">
    <property type="entry name" value="Metallo-dependent phosphatases"/>
    <property type="match status" value="1"/>
</dbReference>
<dbReference type="PANTHER" id="PTHR30337:SF7">
    <property type="entry name" value="PHOSPHOESTERASE"/>
    <property type="match status" value="1"/>
</dbReference>
<dbReference type="OrthoDB" id="9773856at2"/>
<name>A0A1M6N8R8_9FIRM</name>
<dbReference type="InterPro" id="IPR050535">
    <property type="entry name" value="DNA_Repair-Maintenance_Comp"/>
</dbReference>
<dbReference type="RefSeq" id="WP_110942243.1">
    <property type="nucleotide sequence ID" value="NZ_FQZV01000053.1"/>
</dbReference>
<dbReference type="InterPro" id="IPR029052">
    <property type="entry name" value="Metallo-depent_PP-like"/>
</dbReference>
<dbReference type="STRING" id="1121919.SAMN02745975_03230"/>
<evidence type="ECO:0000313" key="4">
    <source>
        <dbReference type="Proteomes" id="UP000184536"/>
    </source>
</evidence>
<keyword evidence="3" id="KW-0540">Nuclease</keyword>
<dbReference type="EMBL" id="FQZV01000053">
    <property type="protein sequence ID" value="SHJ92109.1"/>
    <property type="molecule type" value="Genomic_DNA"/>
</dbReference>
<dbReference type="InterPro" id="IPR004843">
    <property type="entry name" value="Calcineurin-like_PHP"/>
</dbReference>
<dbReference type="PANTHER" id="PTHR30337">
    <property type="entry name" value="COMPONENT OF ATP-DEPENDENT DSDNA EXONUCLEASE"/>
    <property type="match status" value="1"/>
</dbReference>
<dbReference type="GO" id="GO:0004527">
    <property type="term" value="F:exonuclease activity"/>
    <property type="evidence" value="ECO:0007669"/>
    <property type="project" value="UniProtKB-KW"/>
</dbReference>
<proteinExistence type="predicted"/>
<evidence type="ECO:0000259" key="2">
    <source>
        <dbReference type="Pfam" id="PF00149"/>
    </source>
</evidence>
<feature type="domain" description="Calcineurin-like phosphoesterase" evidence="2">
    <location>
        <begin position="4"/>
        <end position="195"/>
    </location>
</feature>
<dbReference type="Pfam" id="PF00149">
    <property type="entry name" value="Metallophos"/>
    <property type="match status" value="1"/>
</dbReference>
<sequence length="376" mass="43109">MQKIRILHCGDFHFDTPFYGLTTGEAEKRKEDLRETFGRIVSIAKEEKMDILLISGDFFDSEKVTKTTLEYIIKKFGEIPQIRVFISPGNHDPYTYKSYYRLIQWPVNVHIFSPKLEGIWIPELDTCVYGLGFSKNHEKKPLIEGFQPENPYCINIMVAHGEVVSREQSSDYNPISIENIEQSQLDYLALGHKHSFSGINKSGSTYWSYSGNPEGRGFDELGSKGIVLGEIGKGYCNLSFREVCKRRFYEQYIDVQGAATYEEIVERIQTQVVDPDRGRNLYKLILQGALSEGFVLHPAVIAEKLEDVFYFLKIVDDTEEYVDYDQLSDSFSLKGVFVRTMRERLSKAVGPEEKKRLELALKAGLRALRDGEVTLE</sequence>
<dbReference type="Proteomes" id="UP000184536">
    <property type="component" value="Unassembled WGS sequence"/>
</dbReference>
<protein>
    <submittedName>
        <fullName evidence="3">DNA repair exonuclease SbcCD nuclease subunit</fullName>
    </submittedName>
</protein>
<gene>
    <name evidence="3" type="ORF">SAMN02745975_03230</name>
</gene>
<keyword evidence="3" id="KW-0269">Exonuclease</keyword>
<keyword evidence="1" id="KW-0378">Hydrolase</keyword>
<accession>A0A1M6N8R8</accession>
<dbReference type="Gene3D" id="3.60.21.10">
    <property type="match status" value="1"/>
</dbReference>
<evidence type="ECO:0000313" key="3">
    <source>
        <dbReference type="EMBL" id="SHJ92109.1"/>
    </source>
</evidence>
<reference evidence="4" key="1">
    <citation type="submission" date="2016-11" db="EMBL/GenBank/DDBJ databases">
        <authorList>
            <person name="Varghese N."/>
            <person name="Submissions S."/>
        </authorList>
    </citation>
    <scope>NUCLEOTIDE SEQUENCE [LARGE SCALE GENOMIC DNA]</scope>
    <source>
        <strain evidence="4">DSM 17957</strain>
    </source>
</reference>
<dbReference type="InterPro" id="IPR041796">
    <property type="entry name" value="Mre11_N"/>
</dbReference>
<dbReference type="AlphaFoldDB" id="A0A1M6N8R8"/>